<dbReference type="GO" id="GO:0051301">
    <property type="term" value="P:cell division"/>
    <property type="evidence" value="ECO:0007669"/>
    <property type="project" value="UniProtKB-KW"/>
</dbReference>
<evidence type="ECO:0000256" key="1">
    <source>
        <dbReference type="ARBA" id="ARBA00016067"/>
    </source>
</evidence>
<dbReference type="OrthoDB" id="10259843at2759"/>
<evidence type="ECO:0000313" key="9">
    <source>
        <dbReference type="EMBL" id="CAA7265782.1"/>
    </source>
</evidence>
<keyword evidence="3" id="KW-0498">Mitosis</keyword>
<dbReference type="PANTHER" id="PTHR13260">
    <property type="entry name" value="ANAPHASE PROMOTING COMPLEX SUBUNIT 4 APC4"/>
    <property type="match status" value="1"/>
</dbReference>
<evidence type="ECO:0000259" key="8">
    <source>
        <dbReference type="Pfam" id="PF12896"/>
    </source>
</evidence>
<dbReference type="EMBL" id="CACVBS010000051">
    <property type="protein sequence ID" value="CAA7265782.1"/>
    <property type="molecule type" value="Genomic_DNA"/>
</dbReference>
<dbReference type="InterPro" id="IPR011044">
    <property type="entry name" value="Quino_amine_DH_bsu"/>
</dbReference>
<evidence type="ECO:0000256" key="5">
    <source>
        <dbReference type="ARBA" id="ARBA00023306"/>
    </source>
</evidence>
<keyword evidence="4" id="KW-0833">Ubl conjugation pathway</keyword>
<reference evidence="9 10" key="1">
    <citation type="submission" date="2020-01" db="EMBL/GenBank/DDBJ databases">
        <authorList>
            <person name="Gupta K D."/>
        </authorList>
    </citation>
    <scope>NUCLEOTIDE SEQUENCE [LARGE SCALE GENOMIC DNA]</scope>
</reference>
<evidence type="ECO:0000256" key="3">
    <source>
        <dbReference type="ARBA" id="ARBA00022776"/>
    </source>
</evidence>
<dbReference type="GO" id="GO:0005680">
    <property type="term" value="C:anaphase-promoting complex"/>
    <property type="evidence" value="ECO:0007669"/>
    <property type="project" value="InterPro"/>
</dbReference>
<feature type="domain" description="Anaphase-promoting complex subunit 4-like WD40" evidence="7">
    <location>
        <begin position="50"/>
        <end position="110"/>
    </location>
</feature>
<protein>
    <recommendedName>
        <fullName evidence="1">Anaphase-promoting complex subunit 4</fullName>
    </recommendedName>
</protein>
<comment type="caution">
    <text evidence="9">The sequence shown here is derived from an EMBL/GenBank/DDBJ whole genome shotgun (WGS) entry which is preliminary data.</text>
</comment>
<dbReference type="InterPro" id="IPR024789">
    <property type="entry name" value="APC4"/>
</dbReference>
<feature type="compositionally biased region" description="Polar residues" evidence="6">
    <location>
        <begin position="612"/>
        <end position="622"/>
    </location>
</feature>
<evidence type="ECO:0000259" key="7">
    <source>
        <dbReference type="Pfam" id="PF12894"/>
    </source>
</evidence>
<keyword evidence="10" id="KW-1185">Reference proteome</keyword>
<dbReference type="Proteomes" id="UP000467700">
    <property type="component" value="Unassembled WGS sequence"/>
</dbReference>
<gene>
    <name evidence="9" type="ORF">AAE3_LOCUS8089</name>
</gene>
<dbReference type="GO" id="GO:0031145">
    <property type="term" value="P:anaphase-promoting complex-dependent catabolic process"/>
    <property type="evidence" value="ECO:0007669"/>
    <property type="project" value="InterPro"/>
</dbReference>
<evidence type="ECO:0000256" key="2">
    <source>
        <dbReference type="ARBA" id="ARBA00022618"/>
    </source>
</evidence>
<keyword evidence="2" id="KW-0132">Cell division</keyword>
<name>A0A8S0X395_CYCAE</name>
<sequence length="836" mass="92496">MAANAFTTLATSRLPTPSRLFANSCCPDKDLTILFSRLGGSDRMSLWSLSQGTRIWETDVGDGEVSTTAVGIAWSPDGQSIAVAREPPAVSFHSVQDGHRFQTLSIKDGDRPIHLSEIWWFRDERPAPKTSNIPDIFKRANLITGSAHSVLKILPLLDHLQEESDQLTATDLFAFQGSHTRSAKSKHTPVIEAWPSLPTDRIAASISPSAHSKTTHETANLDELDNSNMNSILLVTDDQGHLFSFLDGFFPLGVIPLGQPVDFPSFVKHPLRPCLVGQPSFRHGEHSTTSLVPIMVDLPLLSHRAIRDFAKLSSTGRELTWYATCAVKEICGVWYGDETNSGARELGPKWVHALEVKQRESFGQQNTSPMLDLTILLTTGRASESLSDFLGSGELTGERGIQKWESMVSEALVKLRDFSEKRLAPALQRLHLVIEEVQGWAKLPHFSVFQLSAEELSGVLDLASRGIILANWLTAEARKQLGCFKEFIAWLRYEVSNVNSPNEGNVPRYDTLEVNNYLTSGLANSPIDSWFTGPVPQFRLRDLGIPEPEKDGLDEAMEYARDVANDPALLAAWQMERELNHVDKNLNALIEDLAQRCQRVFHHASGAVSRSATVSYAPSSDATRAPEKERSPQPRIAFPFRERTVLNEKGEVVQHLVVHMPSVADNTVLLTQLRFSVEESGLPSQIGVALLECYLPEEGQEDSSLDLLDADFFDDECVVIVYRPRRGQKQMSLAMVNYSDAGYQNLASGGYVTRTSQEDLIQESLELWKDGHLSSTKIAIMRHRTLSSCRDGGVSLALNGRTGRRVACVLDSTGTALESFDLEGEVEDMEVADDGR</sequence>
<evidence type="ECO:0000313" key="10">
    <source>
        <dbReference type="Proteomes" id="UP000467700"/>
    </source>
</evidence>
<organism evidence="9 10">
    <name type="scientific">Cyclocybe aegerita</name>
    <name type="common">Black poplar mushroom</name>
    <name type="synonym">Agrocybe aegerita</name>
    <dbReference type="NCBI Taxonomy" id="1973307"/>
    <lineage>
        <taxon>Eukaryota</taxon>
        <taxon>Fungi</taxon>
        <taxon>Dikarya</taxon>
        <taxon>Basidiomycota</taxon>
        <taxon>Agaricomycotina</taxon>
        <taxon>Agaricomycetes</taxon>
        <taxon>Agaricomycetidae</taxon>
        <taxon>Agaricales</taxon>
        <taxon>Agaricineae</taxon>
        <taxon>Bolbitiaceae</taxon>
        <taxon>Cyclocybe</taxon>
    </lineage>
</organism>
<dbReference type="PANTHER" id="PTHR13260:SF0">
    <property type="entry name" value="ANAPHASE-PROMOTING COMPLEX SUBUNIT 4"/>
    <property type="match status" value="1"/>
</dbReference>
<dbReference type="GO" id="GO:0034399">
    <property type="term" value="C:nuclear periphery"/>
    <property type="evidence" value="ECO:0007669"/>
    <property type="project" value="TreeGrafter"/>
</dbReference>
<dbReference type="Pfam" id="PF12894">
    <property type="entry name" value="ANAPC4_WD40"/>
    <property type="match status" value="1"/>
</dbReference>
<feature type="domain" description="Anaphase-promoting complex subunit 4 long" evidence="8">
    <location>
        <begin position="296"/>
        <end position="499"/>
    </location>
</feature>
<dbReference type="AlphaFoldDB" id="A0A8S0X395"/>
<dbReference type="SUPFAM" id="SSF50969">
    <property type="entry name" value="YVTN repeat-like/Quinoprotein amine dehydrogenase"/>
    <property type="match status" value="1"/>
</dbReference>
<evidence type="ECO:0000256" key="6">
    <source>
        <dbReference type="SAM" id="MobiDB-lite"/>
    </source>
</evidence>
<keyword evidence="5" id="KW-0131">Cell cycle</keyword>
<accession>A0A8S0X395</accession>
<dbReference type="GO" id="GO:0070979">
    <property type="term" value="P:protein K11-linked ubiquitination"/>
    <property type="evidence" value="ECO:0007669"/>
    <property type="project" value="TreeGrafter"/>
</dbReference>
<evidence type="ECO:0000256" key="4">
    <source>
        <dbReference type="ARBA" id="ARBA00022786"/>
    </source>
</evidence>
<feature type="region of interest" description="Disordered" evidence="6">
    <location>
        <begin position="612"/>
        <end position="634"/>
    </location>
</feature>
<proteinExistence type="predicted"/>
<dbReference type="InterPro" id="IPR024790">
    <property type="entry name" value="APC4_long_dom"/>
</dbReference>
<dbReference type="Pfam" id="PF12896">
    <property type="entry name" value="ANAPC4"/>
    <property type="match status" value="1"/>
</dbReference>
<dbReference type="InterPro" id="IPR024977">
    <property type="entry name" value="Apc4-like_WD40_dom"/>
</dbReference>